<keyword evidence="2" id="KW-0489">Methyltransferase</keyword>
<evidence type="ECO:0000313" key="2">
    <source>
        <dbReference type="EMBL" id="PTX63494.1"/>
    </source>
</evidence>
<dbReference type="GO" id="GO:0032259">
    <property type="term" value="P:methylation"/>
    <property type="evidence" value="ECO:0007669"/>
    <property type="project" value="UniProtKB-KW"/>
</dbReference>
<proteinExistence type="predicted"/>
<name>A0A2T6C587_9FLAO</name>
<dbReference type="InterPro" id="IPR029063">
    <property type="entry name" value="SAM-dependent_MTases_sf"/>
</dbReference>
<protein>
    <submittedName>
        <fullName evidence="2">Methyltransferase family protein</fullName>
    </submittedName>
</protein>
<comment type="caution">
    <text evidence="2">The sequence shown here is derived from an EMBL/GenBank/DDBJ whole genome shotgun (WGS) entry which is preliminary data.</text>
</comment>
<keyword evidence="2" id="KW-0808">Transferase</keyword>
<gene>
    <name evidence="2" type="ORF">C8N46_10194</name>
</gene>
<dbReference type="Gene3D" id="3.40.50.150">
    <property type="entry name" value="Vaccinia Virus protein VP39"/>
    <property type="match status" value="1"/>
</dbReference>
<dbReference type="Pfam" id="PF13649">
    <property type="entry name" value="Methyltransf_25"/>
    <property type="match status" value="1"/>
</dbReference>
<reference evidence="2 3" key="1">
    <citation type="submission" date="2018-04" db="EMBL/GenBank/DDBJ databases">
        <title>Genomic Encyclopedia of Archaeal and Bacterial Type Strains, Phase II (KMG-II): from individual species to whole genera.</title>
        <authorList>
            <person name="Goeker M."/>
        </authorList>
    </citation>
    <scope>NUCLEOTIDE SEQUENCE [LARGE SCALE GENOMIC DNA]</scope>
    <source>
        <strain evidence="2 3">DSM 25731</strain>
    </source>
</reference>
<evidence type="ECO:0000313" key="3">
    <source>
        <dbReference type="Proteomes" id="UP000244090"/>
    </source>
</evidence>
<dbReference type="RefSeq" id="WP_108112897.1">
    <property type="nucleotide sequence ID" value="NZ_QBKT01000001.1"/>
</dbReference>
<dbReference type="Proteomes" id="UP000244090">
    <property type="component" value="Unassembled WGS sequence"/>
</dbReference>
<dbReference type="OrthoDB" id="8385759at2"/>
<dbReference type="GO" id="GO:0008168">
    <property type="term" value="F:methyltransferase activity"/>
    <property type="evidence" value="ECO:0007669"/>
    <property type="project" value="UniProtKB-KW"/>
</dbReference>
<accession>A0A2T6C587</accession>
<keyword evidence="3" id="KW-1185">Reference proteome</keyword>
<dbReference type="InterPro" id="IPR041698">
    <property type="entry name" value="Methyltransf_25"/>
</dbReference>
<dbReference type="CDD" id="cd02440">
    <property type="entry name" value="AdoMet_MTases"/>
    <property type="match status" value="1"/>
</dbReference>
<organism evidence="2 3">
    <name type="scientific">Kordia periserrulae</name>
    <dbReference type="NCBI Taxonomy" id="701523"/>
    <lineage>
        <taxon>Bacteria</taxon>
        <taxon>Pseudomonadati</taxon>
        <taxon>Bacteroidota</taxon>
        <taxon>Flavobacteriia</taxon>
        <taxon>Flavobacteriales</taxon>
        <taxon>Flavobacteriaceae</taxon>
        <taxon>Kordia</taxon>
    </lineage>
</organism>
<evidence type="ECO:0000259" key="1">
    <source>
        <dbReference type="Pfam" id="PF13649"/>
    </source>
</evidence>
<sequence>MNNNYFKTNKETWNKKVAIHAKSDMYNMDAFKKGTSSLMKYELNSLPNVAGKSLLHLQCHFGQDTLSFARMGAVCTGIDLSDEAIELAKSLNEELHLNATFHCCNVYDVNAHVVDTFDMVFTSYGVIGWLPDLTPWAEIIASRLKEGGVFYMVEFHPIVWMFDYLQNPPKLTYGYNQDEVIYEEYEGTYAEDGETNMISKEYAWNHGLGEVVNALINAGLTIEFLTEHDASPYNVLPNLIQNKEGLYETKDKLYPLIYELKATKKPRI</sequence>
<dbReference type="AlphaFoldDB" id="A0A2T6C587"/>
<dbReference type="EMBL" id="QBKT01000001">
    <property type="protein sequence ID" value="PTX63494.1"/>
    <property type="molecule type" value="Genomic_DNA"/>
</dbReference>
<dbReference type="SUPFAM" id="SSF53335">
    <property type="entry name" value="S-adenosyl-L-methionine-dependent methyltransferases"/>
    <property type="match status" value="1"/>
</dbReference>
<feature type="domain" description="Methyltransferase" evidence="1">
    <location>
        <begin position="55"/>
        <end position="148"/>
    </location>
</feature>